<dbReference type="OrthoDB" id="9806726at2"/>
<dbReference type="InterPro" id="IPR017871">
    <property type="entry name" value="ABC_transporter-like_CS"/>
</dbReference>
<evidence type="ECO:0000256" key="2">
    <source>
        <dbReference type="ARBA" id="ARBA00022448"/>
    </source>
</evidence>
<dbReference type="Pfam" id="PF00005">
    <property type="entry name" value="ABC_tran"/>
    <property type="match status" value="1"/>
</dbReference>
<protein>
    <submittedName>
        <fullName evidence="6">Metal ABC transporter ATP-binding protein</fullName>
    </submittedName>
</protein>
<accession>A0A3Q9BMC7</accession>
<organism evidence="6 7">
    <name type="scientific">Jeotgalibaca ciconiae</name>
    <dbReference type="NCBI Taxonomy" id="2496265"/>
    <lineage>
        <taxon>Bacteria</taxon>
        <taxon>Bacillati</taxon>
        <taxon>Bacillota</taxon>
        <taxon>Bacilli</taxon>
        <taxon>Lactobacillales</taxon>
        <taxon>Carnobacteriaceae</taxon>
        <taxon>Jeotgalibaca</taxon>
    </lineage>
</organism>
<dbReference type="SUPFAM" id="SSF52540">
    <property type="entry name" value="P-loop containing nucleoside triphosphate hydrolases"/>
    <property type="match status" value="1"/>
</dbReference>
<evidence type="ECO:0000256" key="3">
    <source>
        <dbReference type="ARBA" id="ARBA00022741"/>
    </source>
</evidence>
<dbReference type="InterPro" id="IPR050153">
    <property type="entry name" value="Metal_Ion_Import_ABC"/>
</dbReference>
<dbReference type="PANTHER" id="PTHR42734:SF5">
    <property type="entry name" value="IRON TRANSPORT SYSTEM ATP-BINDING PROTEIN HI_0361-RELATED"/>
    <property type="match status" value="1"/>
</dbReference>
<comment type="similarity">
    <text evidence="1">Belongs to the ABC transporter superfamily.</text>
</comment>
<evidence type="ECO:0000256" key="1">
    <source>
        <dbReference type="ARBA" id="ARBA00005417"/>
    </source>
</evidence>
<dbReference type="Proteomes" id="UP000273326">
    <property type="component" value="Chromosome"/>
</dbReference>
<dbReference type="GO" id="GO:0016887">
    <property type="term" value="F:ATP hydrolysis activity"/>
    <property type="evidence" value="ECO:0007669"/>
    <property type="project" value="InterPro"/>
</dbReference>
<dbReference type="EMBL" id="CP034465">
    <property type="protein sequence ID" value="AZP04222.1"/>
    <property type="molecule type" value="Genomic_DNA"/>
</dbReference>
<dbReference type="InterPro" id="IPR003593">
    <property type="entry name" value="AAA+_ATPase"/>
</dbReference>
<dbReference type="RefSeq" id="WP_126109430.1">
    <property type="nucleotide sequence ID" value="NZ_CP034465.1"/>
</dbReference>
<dbReference type="Gene3D" id="3.40.50.300">
    <property type="entry name" value="P-loop containing nucleotide triphosphate hydrolases"/>
    <property type="match status" value="1"/>
</dbReference>
<gene>
    <name evidence="6" type="ORF">EJN90_05820</name>
</gene>
<evidence type="ECO:0000313" key="7">
    <source>
        <dbReference type="Proteomes" id="UP000273326"/>
    </source>
</evidence>
<dbReference type="InterPro" id="IPR003439">
    <property type="entry name" value="ABC_transporter-like_ATP-bd"/>
</dbReference>
<name>A0A3Q9BMC7_9LACT</name>
<dbReference type="FunFam" id="3.40.50.300:FF:000134">
    <property type="entry name" value="Iron-enterobactin ABC transporter ATP-binding protein"/>
    <property type="match status" value="1"/>
</dbReference>
<keyword evidence="3" id="KW-0547">Nucleotide-binding</keyword>
<proteinExistence type="inferred from homology"/>
<dbReference type="PANTHER" id="PTHR42734">
    <property type="entry name" value="METAL TRANSPORT SYSTEM ATP-BINDING PROTEIN TM_0124-RELATED"/>
    <property type="match status" value="1"/>
</dbReference>
<reference evidence="7" key="1">
    <citation type="submission" date="2018-12" db="EMBL/GenBank/DDBJ databases">
        <title>Complete genome sequencing of Jeotgalibaca sp. H21T32.</title>
        <authorList>
            <person name="Bae J.-W."/>
            <person name="Lee S.-Y."/>
        </authorList>
    </citation>
    <scope>NUCLEOTIDE SEQUENCE [LARGE SCALE GENOMIC DNA]</scope>
    <source>
        <strain evidence="7">H21T32</strain>
    </source>
</reference>
<keyword evidence="4 6" id="KW-0067">ATP-binding</keyword>
<dbReference type="PROSITE" id="PS00211">
    <property type="entry name" value="ABC_TRANSPORTER_1"/>
    <property type="match status" value="1"/>
</dbReference>
<dbReference type="InterPro" id="IPR027417">
    <property type="entry name" value="P-loop_NTPase"/>
</dbReference>
<feature type="domain" description="ABC transporter" evidence="5">
    <location>
        <begin position="5"/>
        <end position="241"/>
    </location>
</feature>
<evidence type="ECO:0000256" key="4">
    <source>
        <dbReference type="ARBA" id="ARBA00022840"/>
    </source>
</evidence>
<dbReference type="GO" id="GO:0005524">
    <property type="term" value="F:ATP binding"/>
    <property type="evidence" value="ECO:0007669"/>
    <property type="project" value="UniProtKB-KW"/>
</dbReference>
<keyword evidence="7" id="KW-1185">Reference proteome</keyword>
<dbReference type="CDD" id="cd03235">
    <property type="entry name" value="ABC_Metallic_Cations"/>
    <property type="match status" value="1"/>
</dbReference>
<evidence type="ECO:0000313" key="6">
    <source>
        <dbReference type="EMBL" id="AZP04222.1"/>
    </source>
</evidence>
<dbReference type="AlphaFoldDB" id="A0A3Q9BMC7"/>
<sequence>MEKVIDLNHLTVAYGAKPVLWNISTSFKEGAMTAIIGPNGAGKSTMMKSMLDLIKPLNGTVDYYLNGKKHLYHDVKKKIAYVPQNNSVDWDFPATVLDVVVMGRYGHLGWLKRPRKSDYDLARTMLAKVGIPTFANRQISQLSGGQRQRVFLARALVQEADIYLMDEPFAGVDKKTEGIIMVLLKELREAGKSILVIHHDLQTVEEYFDEVVFVNREIVANGPVEEVFTEENIEETYRVDHNLGEEGEEDVGIVQ</sequence>
<dbReference type="KEGG" id="jeh:EJN90_05820"/>
<keyword evidence="2" id="KW-0813">Transport</keyword>
<dbReference type="SMART" id="SM00382">
    <property type="entry name" value="AAA"/>
    <property type="match status" value="1"/>
</dbReference>
<evidence type="ECO:0000259" key="5">
    <source>
        <dbReference type="PROSITE" id="PS50893"/>
    </source>
</evidence>
<dbReference type="PROSITE" id="PS50893">
    <property type="entry name" value="ABC_TRANSPORTER_2"/>
    <property type="match status" value="1"/>
</dbReference>